<feature type="region of interest" description="Disordered" evidence="3">
    <location>
        <begin position="59"/>
        <end position="118"/>
    </location>
</feature>
<feature type="compositionally biased region" description="Basic and acidic residues" evidence="3">
    <location>
        <begin position="67"/>
        <end position="83"/>
    </location>
</feature>
<dbReference type="PANTHER" id="PTHR12049:SF7">
    <property type="entry name" value="PROTEIN ARGININE METHYLTRANSFERASE NDUFAF7, MITOCHONDRIAL"/>
    <property type="match status" value="1"/>
</dbReference>
<evidence type="ECO:0000256" key="2">
    <source>
        <dbReference type="ARBA" id="ARBA00022679"/>
    </source>
</evidence>
<protein>
    <recommendedName>
        <fullName evidence="6">SAM-dependent methyltransferase</fullName>
    </recommendedName>
</protein>
<dbReference type="Gene3D" id="3.40.50.12710">
    <property type="match status" value="1"/>
</dbReference>
<dbReference type="PANTHER" id="PTHR12049">
    <property type="entry name" value="PROTEIN ARGININE METHYLTRANSFERASE NDUFAF7, MITOCHONDRIAL"/>
    <property type="match status" value="1"/>
</dbReference>
<dbReference type="EMBL" id="BSEV01000001">
    <property type="protein sequence ID" value="GLK06635.1"/>
    <property type="molecule type" value="Genomic_DNA"/>
</dbReference>
<dbReference type="InterPro" id="IPR038375">
    <property type="entry name" value="NDUFAF7_sf"/>
</dbReference>
<dbReference type="GO" id="GO:0032259">
    <property type="term" value="P:methylation"/>
    <property type="evidence" value="ECO:0007669"/>
    <property type="project" value="UniProtKB-KW"/>
</dbReference>
<dbReference type="InterPro" id="IPR003788">
    <property type="entry name" value="NDUFAF7"/>
</dbReference>
<evidence type="ECO:0000313" key="5">
    <source>
        <dbReference type="Proteomes" id="UP001143474"/>
    </source>
</evidence>
<dbReference type="Pfam" id="PF02636">
    <property type="entry name" value="Methyltransf_28"/>
    <property type="match status" value="1"/>
</dbReference>
<reference evidence="4" key="2">
    <citation type="submission" date="2023-01" db="EMBL/GenBank/DDBJ databases">
        <authorList>
            <person name="Sun Q."/>
            <person name="Evtushenko L."/>
        </authorList>
    </citation>
    <scope>NUCLEOTIDE SEQUENCE</scope>
    <source>
        <strain evidence="4">VKM Ac-2007</strain>
    </source>
</reference>
<dbReference type="InterPro" id="IPR029063">
    <property type="entry name" value="SAM-dependent_MTases_sf"/>
</dbReference>
<name>A0A9W6HWE1_9ACTN</name>
<comment type="caution">
    <text evidence="4">The sequence shown here is derived from an EMBL/GenBank/DDBJ whole genome shotgun (WGS) entry which is preliminary data.</text>
</comment>
<evidence type="ECO:0000256" key="3">
    <source>
        <dbReference type="SAM" id="MobiDB-lite"/>
    </source>
</evidence>
<dbReference type="SUPFAM" id="SSF53335">
    <property type="entry name" value="S-adenosyl-L-methionine-dependent methyltransferases"/>
    <property type="match status" value="1"/>
</dbReference>
<evidence type="ECO:0008006" key="6">
    <source>
        <dbReference type="Google" id="ProtNLM"/>
    </source>
</evidence>
<keyword evidence="5" id="KW-1185">Reference proteome</keyword>
<gene>
    <name evidence="4" type="ORF">GCM10017600_00400</name>
</gene>
<organism evidence="4 5">
    <name type="scientific">Streptosporangium carneum</name>
    <dbReference type="NCBI Taxonomy" id="47481"/>
    <lineage>
        <taxon>Bacteria</taxon>
        <taxon>Bacillati</taxon>
        <taxon>Actinomycetota</taxon>
        <taxon>Actinomycetes</taxon>
        <taxon>Streptosporangiales</taxon>
        <taxon>Streptosporangiaceae</taxon>
        <taxon>Streptosporangium</taxon>
    </lineage>
</organism>
<dbReference type="GO" id="GO:0035243">
    <property type="term" value="F:protein-arginine omega-N symmetric methyltransferase activity"/>
    <property type="evidence" value="ECO:0007669"/>
    <property type="project" value="TreeGrafter"/>
</dbReference>
<keyword evidence="2" id="KW-0808">Transferase</keyword>
<dbReference type="Proteomes" id="UP001143474">
    <property type="component" value="Unassembled WGS sequence"/>
</dbReference>
<sequence length="377" mass="39702">MWLTWRAATERALYGENGFYLRERPSAHFRTSVGASAVLAGAVLRELIAVDAELNGRYATGPAGTLADERSALARRGDTRTGERPAPPVPGDVRPGEPLGPPVPGDVRPGEPLGPLDLVDVGAGEGALAAGVLAAAPPELRSRLRVTCVDLAPRPAELPEEIVWTAAVPEGVRGLVMANEWLDNVPVDVAEQTREGPRLVMVDPSSGAERLGDRPEEADLAWLDRWWPMSAVGGRAEIGRPRDEAWVSVIARLARGRAITADYAHRSDARPPYGTLIGYRDGGLVAPVPDGSCDITSHVALDACAAAGVRAGATSTVLTTQRDALRVLGVTGARPSLDLARSDPAGYLRALARASQEAELIAPEGLGGFGWLSQTRA</sequence>
<accession>A0A9W6HWE1</accession>
<keyword evidence="1" id="KW-0489">Methyltransferase</keyword>
<dbReference type="RefSeq" id="WP_271215241.1">
    <property type="nucleotide sequence ID" value="NZ_BAAAVD010000021.1"/>
</dbReference>
<dbReference type="AlphaFoldDB" id="A0A9W6HWE1"/>
<evidence type="ECO:0000313" key="4">
    <source>
        <dbReference type="EMBL" id="GLK06635.1"/>
    </source>
</evidence>
<proteinExistence type="predicted"/>
<evidence type="ECO:0000256" key="1">
    <source>
        <dbReference type="ARBA" id="ARBA00022603"/>
    </source>
</evidence>
<reference evidence="4" key="1">
    <citation type="journal article" date="2014" name="Int. J. Syst. Evol. Microbiol.">
        <title>Complete genome sequence of Corynebacterium casei LMG S-19264T (=DSM 44701T), isolated from a smear-ripened cheese.</title>
        <authorList>
            <consortium name="US DOE Joint Genome Institute (JGI-PGF)"/>
            <person name="Walter F."/>
            <person name="Albersmeier A."/>
            <person name="Kalinowski J."/>
            <person name="Ruckert C."/>
        </authorList>
    </citation>
    <scope>NUCLEOTIDE SEQUENCE</scope>
    <source>
        <strain evidence="4">VKM Ac-2007</strain>
    </source>
</reference>